<evidence type="ECO:0000259" key="1">
    <source>
        <dbReference type="Pfam" id="PF07727"/>
    </source>
</evidence>
<dbReference type="InterPro" id="IPR013103">
    <property type="entry name" value="RVT_2"/>
</dbReference>
<evidence type="ECO:0000313" key="3">
    <source>
        <dbReference type="Proteomes" id="UP000219338"/>
    </source>
</evidence>
<sequence>MPLALSASSLSLHGVTPVHVDDGLSATNSKLLYDWIMIQLNLCFKVNDLGPVDVFLGIRIERDHDNCKLWISQTEYITDLLQSYNMENVNPSTVPLRNKLHNLPPSDDLLPEVPDEKLTHYFQCLNGQLLYPTVCTCPDLAFTTAALGQYNANPTRAVAAAVKGVLRYLAGTKDYALEYEGDCSSSTLKEVDIVPSDIAFSDADWGTDKVNRKSFSGYAIFVYGGLVSWSASKQKSTALSSTESEYMALTHVMKELLWIKLFLTSLALPMPIPFPLLSDNDSCLTIANLLSNSPHLKHVDIRYHFIREHIQRGTFQMAWIPTNSMTADILTKPLGTVLHRAHTSGLGLATIPR</sequence>
<evidence type="ECO:0000313" key="2">
    <source>
        <dbReference type="EMBL" id="SJL06876.1"/>
    </source>
</evidence>
<dbReference type="OrthoDB" id="3051642at2759"/>
<proteinExistence type="predicted"/>
<gene>
    <name evidence="2" type="ORF">ARMOST_10218</name>
</gene>
<dbReference type="STRING" id="47428.A0A284RDN8"/>
<dbReference type="PANTHER" id="PTHR11439:SF440">
    <property type="entry name" value="INTEGRASE CATALYTIC DOMAIN-CONTAINING PROTEIN"/>
    <property type="match status" value="1"/>
</dbReference>
<dbReference type="PANTHER" id="PTHR11439">
    <property type="entry name" value="GAG-POL-RELATED RETROTRANSPOSON"/>
    <property type="match status" value="1"/>
</dbReference>
<organism evidence="2 3">
    <name type="scientific">Armillaria ostoyae</name>
    <name type="common">Armillaria root rot fungus</name>
    <dbReference type="NCBI Taxonomy" id="47428"/>
    <lineage>
        <taxon>Eukaryota</taxon>
        <taxon>Fungi</taxon>
        <taxon>Dikarya</taxon>
        <taxon>Basidiomycota</taxon>
        <taxon>Agaricomycotina</taxon>
        <taxon>Agaricomycetes</taxon>
        <taxon>Agaricomycetidae</taxon>
        <taxon>Agaricales</taxon>
        <taxon>Marasmiineae</taxon>
        <taxon>Physalacriaceae</taxon>
        <taxon>Armillaria</taxon>
    </lineage>
</organism>
<dbReference type="CDD" id="cd09272">
    <property type="entry name" value="RNase_HI_RT_Ty1"/>
    <property type="match status" value="1"/>
</dbReference>
<reference evidence="3" key="1">
    <citation type="journal article" date="2017" name="Nat. Ecol. Evol.">
        <title>Genome expansion and lineage-specific genetic innovations in the forest pathogenic fungi Armillaria.</title>
        <authorList>
            <person name="Sipos G."/>
            <person name="Prasanna A.N."/>
            <person name="Walter M.C."/>
            <person name="O'Connor E."/>
            <person name="Balint B."/>
            <person name="Krizsan K."/>
            <person name="Kiss B."/>
            <person name="Hess J."/>
            <person name="Varga T."/>
            <person name="Slot J."/>
            <person name="Riley R."/>
            <person name="Boka B."/>
            <person name="Rigling D."/>
            <person name="Barry K."/>
            <person name="Lee J."/>
            <person name="Mihaltcheva S."/>
            <person name="LaButti K."/>
            <person name="Lipzen A."/>
            <person name="Waldron R."/>
            <person name="Moloney N.M."/>
            <person name="Sperisen C."/>
            <person name="Kredics L."/>
            <person name="Vagvoelgyi C."/>
            <person name="Patrignani A."/>
            <person name="Fitzpatrick D."/>
            <person name="Nagy I."/>
            <person name="Doyle S."/>
            <person name="Anderson J.B."/>
            <person name="Grigoriev I.V."/>
            <person name="Gueldener U."/>
            <person name="Muensterkoetter M."/>
            <person name="Nagy L.G."/>
        </authorList>
    </citation>
    <scope>NUCLEOTIDE SEQUENCE [LARGE SCALE GENOMIC DNA]</scope>
    <source>
        <strain evidence="3">C18/9</strain>
    </source>
</reference>
<accession>A0A284RDN8</accession>
<dbReference type="Proteomes" id="UP000219338">
    <property type="component" value="Unassembled WGS sequence"/>
</dbReference>
<dbReference type="AlphaFoldDB" id="A0A284RDN8"/>
<dbReference type="OMA" id="DANWANC"/>
<feature type="domain" description="Reverse transcriptase Ty1/copia-type" evidence="1">
    <location>
        <begin position="18"/>
        <end position="96"/>
    </location>
</feature>
<dbReference type="EMBL" id="FUEG01000007">
    <property type="protein sequence ID" value="SJL06876.1"/>
    <property type="molecule type" value="Genomic_DNA"/>
</dbReference>
<keyword evidence="3" id="KW-1185">Reference proteome</keyword>
<protein>
    <recommendedName>
        <fullName evidence="1">Reverse transcriptase Ty1/copia-type domain-containing protein</fullName>
    </recommendedName>
</protein>
<name>A0A284RDN8_ARMOS</name>
<dbReference type="Pfam" id="PF07727">
    <property type="entry name" value="RVT_2"/>
    <property type="match status" value="1"/>
</dbReference>